<dbReference type="Pfam" id="PF10706">
    <property type="entry name" value="Aminoglyc_resit"/>
    <property type="match status" value="1"/>
</dbReference>
<dbReference type="STRING" id="1850517.A8708_11960"/>
<dbReference type="EMBL" id="LYPB01000091">
    <property type="protein sequence ID" value="OAS14071.1"/>
    <property type="molecule type" value="Genomic_DNA"/>
</dbReference>
<reference evidence="1 2" key="1">
    <citation type="submission" date="2016-05" db="EMBL/GenBank/DDBJ databases">
        <title>Paenibacillus sp. 1ZS3-15 nov., isolated from the rhizosphere soil.</title>
        <authorList>
            <person name="Zhang X.X."/>
            <person name="Zhang J."/>
        </authorList>
    </citation>
    <scope>NUCLEOTIDE SEQUENCE [LARGE SCALE GENOMIC DNA]</scope>
    <source>
        <strain evidence="1 2">1ZS3-15</strain>
    </source>
</reference>
<keyword evidence="2" id="KW-1185">Reference proteome</keyword>
<dbReference type="InterPro" id="IPR019646">
    <property type="entry name" value="Aminoglyc_AdlTrfase"/>
</dbReference>
<proteinExistence type="predicted"/>
<dbReference type="Gene3D" id="3.30.460.40">
    <property type="match status" value="1"/>
</dbReference>
<dbReference type="InterPro" id="IPR043519">
    <property type="entry name" value="NT_sf"/>
</dbReference>
<dbReference type="SUPFAM" id="SSF81301">
    <property type="entry name" value="Nucleotidyltransferase"/>
    <property type="match status" value="1"/>
</dbReference>
<comment type="caution">
    <text evidence="1">The sequence shown here is derived from an EMBL/GenBank/DDBJ whole genome shotgun (WGS) entry which is preliminary data.</text>
</comment>
<protein>
    <submittedName>
        <fullName evidence="1">Uncharacterized protein</fullName>
    </submittedName>
</protein>
<evidence type="ECO:0000313" key="2">
    <source>
        <dbReference type="Proteomes" id="UP000078454"/>
    </source>
</evidence>
<accession>A0A197ZZ67</accession>
<gene>
    <name evidence="1" type="ORF">A8708_11960</name>
</gene>
<organism evidence="1 2">
    <name type="scientific">Paenibacillus oryzisoli</name>
    <dbReference type="NCBI Taxonomy" id="1850517"/>
    <lineage>
        <taxon>Bacteria</taxon>
        <taxon>Bacillati</taxon>
        <taxon>Bacillota</taxon>
        <taxon>Bacilli</taxon>
        <taxon>Bacillales</taxon>
        <taxon>Paenibacillaceae</taxon>
        <taxon>Paenibacillus</taxon>
    </lineage>
</organism>
<sequence>MMKLLEPLLPSISTIHTRLQQAHNVQWLIGGSCGLLMHHVDIGRTPRDLDIYVDLKDVHTVHKMLQPYAMDNPEFSETPIYASTLSHYRIDGHAVEVVGDFKVKALGSLYQVEVDYLLENHNYPFSMESWKVPVMPLAHEFLFNVLRNRPDRYEPILREMQDHPDKHMQALSDLMERNQWGYEFHVKMNELLDWNR</sequence>
<dbReference type="AlphaFoldDB" id="A0A197ZZ67"/>
<dbReference type="Proteomes" id="UP000078454">
    <property type="component" value="Unassembled WGS sequence"/>
</dbReference>
<evidence type="ECO:0000313" key="1">
    <source>
        <dbReference type="EMBL" id="OAS14071.1"/>
    </source>
</evidence>
<dbReference type="PROSITE" id="PS51257">
    <property type="entry name" value="PROKAR_LIPOPROTEIN"/>
    <property type="match status" value="1"/>
</dbReference>
<name>A0A197ZZ67_9BACL</name>